<dbReference type="InParanoid" id="A0A7R8YRS7"/>
<evidence type="ECO:0000256" key="2">
    <source>
        <dbReference type="PROSITE-ProRule" id="PRU00497"/>
    </source>
</evidence>
<dbReference type="OMA" id="GTQYVIN"/>
<dbReference type="InterPro" id="IPR000618">
    <property type="entry name" value="Insect_cuticle"/>
</dbReference>
<dbReference type="EMBL" id="LR899010">
    <property type="protein sequence ID" value="CAD7083181.1"/>
    <property type="molecule type" value="Genomic_DNA"/>
</dbReference>
<feature type="chain" id="PRO_5030951619" evidence="3">
    <location>
        <begin position="17"/>
        <end position="105"/>
    </location>
</feature>
<dbReference type="PRINTS" id="PR00947">
    <property type="entry name" value="CUTICLE"/>
</dbReference>
<reference evidence="4 5" key="1">
    <citation type="submission" date="2020-11" db="EMBL/GenBank/DDBJ databases">
        <authorList>
            <person name="Wallbank WR R."/>
            <person name="Pardo Diaz C."/>
            <person name="Kozak K."/>
            <person name="Martin S."/>
            <person name="Jiggins C."/>
            <person name="Moest M."/>
            <person name="Warren A I."/>
            <person name="Generalovic N T."/>
            <person name="Byers J.R.P. K."/>
            <person name="Montejo-Kovacevich G."/>
            <person name="Yen C E."/>
        </authorList>
    </citation>
    <scope>NUCLEOTIDE SEQUENCE [LARGE SCALE GENOMIC DNA]</scope>
</reference>
<keyword evidence="3" id="KW-0732">Signal</keyword>
<evidence type="ECO:0000256" key="1">
    <source>
        <dbReference type="ARBA" id="ARBA00022460"/>
    </source>
</evidence>
<evidence type="ECO:0000313" key="5">
    <source>
        <dbReference type="Proteomes" id="UP000594454"/>
    </source>
</evidence>
<dbReference type="PANTHER" id="PTHR10380:SF218">
    <property type="entry name" value="ADULT CUTICLE PROTEIN 65AA-RELATED"/>
    <property type="match status" value="1"/>
</dbReference>
<dbReference type="InterPro" id="IPR050468">
    <property type="entry name" value="Cuticle_Struct_Prot"/>
</dbReference>
<keyword evidence="1 2" id="KW-0193">Cuticle</keyword>
<organism evidence="4 5">
    <name type="scientific">Hermetia illucens</name>
    <name type="common">Black soldier fly</name>
    <dbReference type="NCBI Taxonomy" id="343691"/>
    <lineage>
        <taxon>Eukaryota</taxon>
        <taxon>Metazoa</taxon>
        <taxon>Ecdysozoa</taxon>
        <taxon>Arthropoda</taxon>
        <taxon>Hexapoda</taxon>
        <taxon>Insecta</taxon>
        <taxon>Pterygota</taxon>
        <taxon>Neoptera</taxon>
        <taxon>Endopterygota</taxon>
        <taxon>Diptera</taxon>
        <taxon>Brachycera</taxon>
        <taxon>Stratiomyomorpha</taxon>
        <taxon>Stratiomyidae</taxon>
        <taxon>Hermetiinae</taxon>
        <taxon>Hermetia</taxon>
    </lineage>
</organism>
<sequence>MKFIVVLAVLVAAAVAGPVDESKNAQILRFESDNIGTDGYKFAYETSDGIARQEQAELRNIGTENEAIAVSGTVSWVDKDGQSYTLNYVADENGFRPEGAHLPRV</sequence>
<dbReference type="FunCoup" id="A0A7R8YRS7">
    <property type="interactions" value="70"/>
</dbReference>
<name>A0A7R8YRS7_HERIL</name>
<dbReference type="OrthoDB" id="7255276at2759"/>
<dbReference type="AlphaFoldDB" id="A0A7R8YRS7"/>
<dbReference type="Proteomes" id="UP000594454">
    <property type="component" value="Chromosome 2"/>
</dbReference>
<dbReference type="GO" id="GO:0062129">
    <property type="term" value="C:chitin-based extracellular matrix"/>
    <property type="evidence" value="ECO:0007669"/>
    <property type="project" value="TreeGrafter"/>
</dbReference>
<dbReference type="PROSITE" id="PS00233">
    <property type="entry name" value="CHIT_BIND_RR_1"/>
    <property type="match status" value="1"/>
</dbReference>
<proteinExistence type="predicted"/>
<evidence type="ECO:0000256" key="3">
    <source>
        <dbReference type="SAM" id="SignalP"/>
    </source>
</evidence>
<accession>A0A7R8YRS7</accession>
<protein>
    <submittedName>
        <fullName evidence="4">Uncharacterized protein</fullName>
    </submittedName>
</protein>
<dbReference type="Pfam" id="PF00379">
    <property type="entry name" value="Chitin_bind_4"/>
    <property type="match status" value="1"/>
</dbReference>
<dbReference type="PANTHER" id="PTHR10380">
    <property type="entry name" value="CUTICLE PROTEIN"/>
    <property type="match status" value="1"/>
</dbReference>
<dbReference type="GO" id="GO:0008010">
    <property type="term" value="F:structural constituent of chitin-based larval cuticle"/>
    <property type="evidence" value="ECO:0007669"/>
    <property type="project" value="TreeGrafter"/>
</dbReference>
<keyword evidence="5" id="KW-1185">Reference proteome</keyword>
<dbReference type="PROSITE" id="PS51155">
    <property type="entry name" value="CHIT_BIND_RR_2"/>
    <property type="match status" value="1"/>
</dbReference>
<evidence type="ECO:0000313" key="4">
    <source>
        <dbReference type="EMBL" id="CAD7083181.1"/>
    </source>
</evidence>
<gene>
    <name evidence="4" type="ORF">HERILL_LOCUS6157</name>
</gene>
<dbReference type="InterPro" id="IPR031311">
    <property type="entry name" value="CHIT_BIND_RR_consensus"/>
</dbReference>
<feature type="signal peptide" evidence="3">
    <location>
        <begin position="1"/>
        <end position="16"/>
    </location>
</feature>